<dbReference type="InterPro" id="IPR029045">
    <property type="entry name" value="ClpP/crotonase-like_dom_sf"/>
</dbReference>
<dbReference type="Proteomes" id="UP000271889">
    <property type="component" value="Unassembled WGS sequence"/>
</dbReference>
<evidence type="ECO:0008006" key="3">
    <source>
        <dbReference type="Google" id="ProtNLM"/>
    </source>
</evidence>
<dbReference type="GO" id="GO:0016509">
    <property type="term" value="F:long-chain (3S)-3-hydroxyacyl-CoA dehydrogenase (NAD+) activity"/>
    <property type="evidence" value="ECO:0007669"/>
    <property type="project" value="TreeGrafter"/>
</dbReference>
<dbReference type="GO" id="GO:0004300">
    <property type="term" value="F:enoyl-CoA hydratase activity"/>
    <property type="evidence" value="ECO:0007669"/>
    <property type="project" value="TreeGrafter"/>
</dbReference>
<dbReference type="CDD" id="cd06558">
    <property type="entry name" value="crotonase-like"/>
    <property type="match status" value="1"/>
</dbReference>
<protein>
    <recommendedName>
        <fullName evidence="3">3-hydroxyacyl-CoA dehydrogenase NAD binding domain-containing protein</fullName>
    </recommendedName>
</protein>
<accession>A0A3P7MJA1</accession>
<dbReference type="Pfam" id="PF00378">
    <property type="entry name" value="ECH_1"/>
    <property type="match status" value="1"/>
</dbReference>
<dbReference type="GO" id="GO:0006635">
    <property type="term" value="P:fatty acid beta-oxidation"/>
    <property type="evidence" value="ECO:0007669"/>
    <property type="project" value="TreeGrafter"/>
</dbReference>
<dbReference type="PANTHER" id="PTHR43612">
    <property type="entry name" value="TRIFUNCTIONAL ENZYME SUBUNIT ALPHA"/>
    <property type="match status" value="1"/>
</dbReference>
<proteinExistence type="predicted"/>
<dbReference type="InterPro" id="IPR050136">
    <property type="entry name" value="FA_oxidation_alpha_subunit"/>
</dbReference>
<dbReference type="GO" id="GO:0016507">
    <property type="term" value="C:mitochondrial fatty acid beta-oxidation multienzyme complex"/>
    <property type="evidence" value="ECO:0007669"/>
    <property type="project" value="TreeGrafter"/>
</dbReference>
<reference evidence="1 2" key="1">
    <citation type="submission" date="2018-11" db="EMBL/GenBank/DDBJ databases">
        <authorList>
            <consortium name="Pathogen Informatics"/>
        </authorList>
    </citation>
    <scope>NUCLEOTIDE SEQUENCE [LARGE SCALE GENOMIC DNA]</scope>
</reference>
<dbReference type="SUPFAM" id="SSF52096">
    <property type="entry name" value="ClpP/crotonase"/>
    <property type="match status" value="1"/>
</dbReference>
<name>A0A3P7MJA1_CYLGO</name>
<evidence type="ECO:0000313" key="1">
    <source>
        <dbReference type="EMBL" id="VDN26610.1"/>
    </source>
</evidence>
<keyword evidence="2" id="KW-1185">Reference proteome</keyword>
<dbReference type="EMBL" id="UYRV01111239">
    <property type="protein sequence ID" value="VDN26610.1"/>
    <property type="molecule type" value="Genomic_DNA"/>
</dbReference>
<dbReference type="AlphaFoldDB" id="A0A3P7MJA1"/>
<dbReference type="OrthoDB" id="5958943at2759"/>
<sequence length="197" mass="20793">MSAKPDSFLAGADLGMLSKAKTPQDGVAMSRKGQEGMMKIEQSGKPVVAAIMGSCLGGGCELAMACHYRIAVNSPKTQIALPEVMLGLLPGAGGTQRIMKLVALPNALDMMLTGKRLKADKAKKIGLVDSVVHPIGPGVKPEPMNTHQYLENVAVDTAEQLASGALKVNREQQIWEKGLSKVGQINLILFASLVSIF</sequence>
<dbReference type="PANTHER" id="PTHR43612:SF3">
    <property type="entry name" value="TRIFUNCTIONAL ENZYME SUBUNIT ALPHA, MITOCHONDRIAL"/>
    <property type="match status" value="1"/>
</dbReference>
<dbReference type="InterPro" id="IPR001753">
    <property type="entry name" value="Enoyl-CoA_hydra/iso"/>
</dbReference>
<organism evidence="1 2">
    <name type="scientific">Cylicostephanus goldi</name>
    <name type="common">Nematode worm</name>
    <dbReference type="NCBI Taxonomy" id="71465"/>
    <lineage>
        <taxon>Eukaryota</taxon>
        <taxon>Metazoa</taxon>
        <taxon>Ecdysozoa</taxon>
        <taxon>Nematoda</taxon>
        <taxon>Chromadorea</taxon>
        <taxon>Rhabditida</taxon>
        <taxon>Rhabditina</taxon>
        <taxon>Rhabditomorpha</taxon>
        <taxon>Strongyloidea</taxon>
        <taxon>Strongylidae</taxon>
        <taxon>Cylicostephanus</taxon>
    </lineage>
</organism>
<gene>
    <name evidence="1" type="ORF">CGOC_LOCUS10441</name>
</gene>
<evidence type="ECO:0000313" key="2">
    <source>
        <dbReference type="Proteomes" id="UP000271889"/>
    </source>
</evidence>
<dbReference type="Gene3D" id="3.90.226.10">
    <property type="entry name" value="2-enoyl-CoA Hydratase, Chain A, domain 1"/>
    <property type="match status" value="1"/>
</dbReference>